<dbReference type="Gene3D" id="1.10.357.10">
    <property type="entry name" value="Tetracycline Repressor, domain 2"/>
    <property type="match status" value="1"/>
</dbReference>
<dbReference type="EMBL" id="JADLZT010000009">
    <property type="protein sequence ID" value="MBF6025450.1"/>
    <property type="molecule type" value="Genomic_DNA"/>
</dbReference>
<dbReference type="InterPro" id="IPR039536">
    <property type="entry name" value="TetR_C_Proteobacteria"/>
</dbReference>
<dbReference type="Proteomes" id="UP001429984">
    <property type="component" value="Unassembled WGS sequence"/>
</dbReference>
<accession>A0ABS0B8V5</accession>
<dbReference type="InterPro" id="IPR036271">
    <property type="entry name" value="Tet_transcr_reg_TetR-rel_C_sf"/>
</dbReference>
<evidence type="ECO:0000259" key="1">
    <source>
        <dbReference type="Pfam" id="PF14246"/>
    </source>
</evidence>
<keyword evidence="3" id="KW-1185">Reference proteome</keyword>
<dbReference type="SUPFAM" id="SSF48498">
    <property type="entry name" value="Tetracyclin repressor-like, C-terminal domain"/>
    <property type="match status" value="1"/>
</dbReference>
<comment type="caution">
    <text evidence="2">The sequence shown here is derived from an EMBL/GenBank/DDBJ whole genome shotgun (WGS) entry which is preliminary data.</text>
</comment>
<protein>
    <submittedName>
        <fullName evidence="2">TetR/AcrR family transcriptional regulator C-terminal domain-containing protein</fullName>
    </submittedName>
</protein>
<organism evidence="2 3">
    <name type="scientific">Lysobacter niastensis</name>
    <dbReference type="NCBI Taxonomy" id="380629"/>
    <lineage>
        <taxon>Bacteria</taxon>
        <taxon>Pseudomonadati</taxon>
        <taxon>Pseudomonadota</taxon>
        <taxon>Gammaproteobacteria</taxon>
        <taxon>Lysobacterales</taxon>
        <taxon>Lysobacteraceae</taxon>
        <taxon>Lysobacter</taxon>
    </lineage>
</organism>
<name>A0ABS0B8V5_9GAMM</name>
<gene>
    <name evidence="2" type="ORF">IU514_15555</name>
</gene>
<reference evidence="2 3" key="1">
    <citation type="submission" date="2020-11" db="EMBL/GenBank/DDBJ databases">
        <title>Draft Genome Sequence and Secondary Metabolite Biosynthetic Potential of the Lysobacter niastensis Type strain DSM 18481.</title>
        <authorList>
            <person name="Turrini P."/>
            <person name="Artuso I."/>
            <person name="Tescari M."/>
            <person name="Lugli G.A."/>
            <person name="Frangipani E."/>
            <person name="Ventura M."/>
            <person name="Visca P."/>
        </authorList>
    </citation>
    <scope>NUCLEOTIDE SEQUENCE [LARGE SCALE GENOMIC DNA]</scope>
    <source>
        <strain evidence="2 3">DSM 18481</strain>
    </source>
</reference>
<evidence type="ECO:0000313" key="3">
    <source>
        <dbReference type="Proteomes" id="UP001429984"/>
    </source>
</evidence>
<dbReference type="RefSeq" id="WP_194932060.1">
    <property type="nucleotide sequence ID" value="NZ_JADLZT010000009.1"/>
</dbReference>
<evidence type="ECO:0000313" key="2">
    <source>
        <dbReference type="EMBL" id="MBF6025450.1"/>
    </source>
</evidence>
<dbReference type="Pfam" id="PF14246">
    <property type="entry name" value="TetR_C_7"/>
    <property type="match status" value="1"/>
</dbReference>
<feature type="domain" description="Transcriptional regulator TetR C-terminal Proteobacteria type" evidence="1">
    <location>
        <begin position="209"/>
        <end position="323"/>
    </location>
</feature>
<proteinExistence type="predicted"/>
<sequence length="416" mass="46278">MLRSLARTFADDSGLSAIGRPFVRKTVPIACTPRTETIETNANGSPLSIPPATWLICFVPGLRHQWWHRFADTRHKHVFALRPLGDGTWLLVEPWWTRMMVSVLTLDEAVRFLRWGAMGDILRVRESIPGRGSQFRGWANCSVLVSFLLGRSYWTWTPNGLYRKLLAEPDVKALDLACFLKTHLLEEVGKHENVALKAIPARRHEQLEEVLLELGTALVTAMVSPPAVGLHKAAISECVRFDRAVAAYWASGPERAAARIRKILLDARQRGEIGFDDCRTAARRFLAMLQGNFHMEIVFGLRAAPCAKEVRDHVTFAVAVFLRGAHPPGASRENTTRCRSLTDGNAAPVAQGLIREVGESIREIVRGDDWESVADWAETVWSDYVACTGLTWEQASGRIRRAWESCSAASSCSSPG</sequence>